<protein>
    <submittedName>
        <fullName evidence="2">Uncharacterized protein</fullName>
    </submittedName>
</protein>
<reference evidence="2" key="1">
    <citation type="submission" date="2020-11" db="EMBL/GenBank/DDBJ databases">
        <authorList>
            <consortium name="DOE Joint Genome Institute"/>
            <person name="Ahrendt S."/>
            <person name="Riley R."/>
            <person name="Andreopoulos W."/>
            <person name="Labutti K."/>
            <person name="Pangilinan J."/>
            <person name="Ruiz-Duenas F.J."/>
            <person name="Barrasa J.M."/>
            <person name="Sanchez-Garcia M."/>
            <person name="Camarero S."/>
            <person name="Miyauchi S."/>
            <person name="Serrano A."/>
            <person name="Linde D."/>
            <person name="Babiker R."/>
            <person name="Drula E."/>
            <person name="Ayuso-Fernandez I."/>
            <person name="Pacheco R."/>
            <person name="Padilla G."/>
            <person name="Ferreira P."/>
            <person name="Barriuso J."/>
            <person name="Kellner H."/>
            <person name="Castanera R."/>
            <person name="Alfaro M."/>
            <person name="Ramirez L."/>
            <person name="Pisabarro A.G."/>
            <person name="Kuo A."/>
            <person name="Tritt A."/>
            <person name="Lipzen A."/>
            <person name="He G."/>
            <person name="Yan M."/>
            <person name="Ng V."/>
            <person name="Cullen D."/>
            <person name="Martin F."/>
            <person name="Rosso M.-N."/>
            <person name="Henrissat B."/>
            <person name="Hibbett D."/>
            <person name="Martinez A.T."/>
            <person name="Grigoriev I.V."/>
        </authorList>
    </citation>
    <scope>NUCLEOTIDE SEQUENCE</scope>
    <source>
        <strain evidence="2">ATCC 90797</strain>
    </source>
</reference>
<organism evidence="2 3">
    <name type="scientific">Pleurotus eryngii</name>
    <name type="common">Boletus of the steppes</name>
    <dbReference type="NCBI Taxonomy" id="5323"/>
    <lineage>
        <taxon>Eukaryota</taxon>
        <taxon>Fungi</taxon>
        <taxon>Dikarya</taxon>
        <taxon>Basidiomycota</taxon>
        <taxon>Agaricomycotina</taxon>
        <taxon>Agaricomycetes</taxon>
        <taxon>Agaricomycetidae</taxon>
        <taxon>Agaricales</taxon>
        <taxon>Pleurotineae</taxon>
        <taxon>Pleurotaceae</taxon>
        <taxon>Pleurotus</taxon>
    </lineage>
</organism>
<keyword evidence="3" id="KW-1185">Reference proteome</keyword>
<evidence type="ECO:0000313" key="2">
    <source>
        <dbReference type="EMBL" id="KAF9494262.1"/>
    </source>
</evidence>
<dbReference type="Proteomes" id="UP000807025">
    <property type="component" value="Unassembled WGS sequence"/>
</dbReference>
<accession>A0A9P5ZTK6</accession>
<feature type="region of interest" description="Disordered" evidence="1">
    <location>
        <begin position="279"/>
        <end position="313"/>
    </location>
</feature>
<name>A0A9P5ZTK6_PLEER</name>
<comment type="caution">
    <text evidence="2">The sequence shown here is derived from an EMBL/GenBank/DDBJ whole genome shotgun (WGS) entry which is preliminary data.</text>
</comment>
<evidence type="ECO:0000256" key="1">
    <source>
        <dbReference type="SAM" id="MobiDB-lite"/>
    </source>
</evidence>
<dbReference type="AlphaFoldDB" id="A0A9P5ZTK6"/>
<sequence length="313" mass="35106">MLSHPYSVRLTIGSDALDGVLKATAADHTCALKNKWKTMTLEEHLTYTEEARSSLQDQQDNKQGGKLLNEYKMILDLSFWKLHALNCCGGIELALFISHSSQDHHYKPLTYCLSDAVASFFTFFFKESPFNLTCQMEGYILSGIDGAVRKHANGEAAKFDVPWMYYNNFNENITMKYGIKMSLQELEDLDNVWFNEQIRETEMELGASGRTNSVSNTPQPMLMELTDWPLFNPTASFQPMDVMEWPPCDPTLPLPSLPSFTFPPWAPPLFYPPDNILQATQTSLEPPPPQDIKGDSGGAAINNEWEAAGDSAG</sequence>
<evidence type="ECO:0000313" key="3">
    <source>
        <dbReference type="Proteomes" id="UP000807025"/>
    </source>
</evidence>
<dbReference type="OrthoDB" id="3033638at2759"/>
<dbReference type="EMBL" id="MU154575">
    <property type="protein sequence ID" value="KAF9494262.1"/>
    <property type="molecule type" value="Genomic_DNA"/>
</dbReference>
<gene>
    <name evidence="2" type="ORF">BDN71DRAFT_1431892</name>
</gene>
<proteinExistence type="predicted"/>